<evidence type="ECO:0000256" key="2">
    <source>
        <dbReference type="ARBA" id="ARBA00008107"/>
    </source>
</evidence>
<dbReference type="Pfam" id="PF01895">
    <property type="entry name" value="PhoU"/>
    <property type="match status" value="2"/>
</dbReference>
<reference evidence="10 11" key="1">
    <citation type="journal article" date="2011" name="Stand. Genomic Sci.">
        <title>Complete genome sequence of Rhodospirillum rubrum type strain (S1).</title>
        <authorList>
            <person name="Munk A.C."/>
            <person name="Copeland A."/>
            <person name="Lucas S."/>
            <person name="Lapidus A."/>
            <person name="Del Rio T.G."/>
            <person name="Barry K."/>
            <person name="Detter J.C."/>
            <person name="Hammon N."/>
            <person name="Israni S."/>
            <person name="Pitluck S."/>
            <person name="Brettin T."/>
            <person name="Bruce D."/>
            <person name="Han C."/>
            <person name="Tapia R."/>
            <person name="Gilna P."/>
            <person name="Schmutz J."/>
            <person name="Larimer F."/>
            <person name="Land M."/>
            <person name="Kyrpides N.C."/>
            <person name="Mavromatis K."/>
            <person name="Richardson P."/>
            <person name="Rohde M."/>
            <person name="Goker M."/>
            <person name="Klenk H.P."/>
            <person name="Zhang Y."/>
            <person name="Roberts G.P."/>
            <person name="Reslewic S."/>
            <person name="Schwartz D.C."/>
        </authorList>
    </citation>
    <scope>NUCLEOTIDE SEQUENCE [LARGE SCALE GENOMIC DNA]</scope>
    <source>
        <strain evidence="11">ATCC 11170 / ATH 1.1.1 / DSM 467 / LMG 4362 / NCIMB 8255 / S1</strain>
    </source>
</reference>
<dbReference type="SUPFAM" id="SSF109755">
    <property type="entry name" value="PhoU-like"/>
    <property type="match status" value="1"/>
</dbReference>
<keyword evidence="6 8" id="KW-0592">Phosphate transport</keyword>
<dbReference type="PIRSF" id="PIRSF003107">
    <property type="entry name" value="PhoU"/>
    <property type="match status" value="1"/>
</dbReference>
<dbReference type="HOGENOM" id="CLU_078518_2_1_5"/>
<proteinExistence type="inferred from homology"/>
<dbReference type="PhylomeDB" id="Q2RWT9"/>
<dbReference type="FunFam" id="1.20.58.220:FF:000004">
    <property type="entry name" value="Phosphate-specific transport system accessory protein PhoU"/>
    <property type="match status" value="1"/>
</dbReference>
<dbReference type="PATRIC" id="fig|269796.9.peg.655"/>
<protein>
    <recommendedName>
        <fullName evidence="8">Phosphate-specific transport system accessory protein PhoU</fullName>
    </recommendedName>
</protein>
<dbReference type="EnsemblBacteria" id="ABC21406">
    <property type="protein sequence ID" value="ABC21406"/>
    <property type="gene ID" value="Rru_A0602"/>
</dbReference>
<feature type="domain" description="PhoU" evidence="9">
    <location>
        <begin position="125"/>
        <end position="209"/>
    </location>
</feature>
<dbReference type="InterPro" id="IPR038078">
    <property type="entry name" value="PhoU-like_sf"/>
</dbReference>
<evidence type="ECO:0000259" key="9">
    <source>
        <dbReference type="Pfam" id="PF01895"/>
    </source>
</evidence>
<dbReference type="STRING" id="269796.Rru_A0602"/>
<evidence type="ECO:0000256" key="5">
    <source>
        <dbReference type="ARBA" id="ARBA00022490"/>
    </source>
</evidence>
<evidence type="ECO:0000256" key="8">
    <source>
        <dbReference type="PIRNR" id="PIRNR003107"/>
    </source>
</evidence>
<dbReference type="RefSeq" id="WP_011388360.1">
    <property type="nucleotide sequence ID" value="NC_007643.1"/>
</dbReference>
<evidence type="ECO:0000256" key="6">
    <source>
        <dbReference type="ARBA" id="ARBA00022592"/>
    </source>
</evidence>
<evidence type="ECO:0000313" key="11">
    <source>
        <dbReference type="Proteomes" id="UP000001929"/>
    </source>
</evidence>
<evidence type="ECO:0000256" key="4">
    <source>
        <dbReference type="ARBA" id="ARBA00022448"/>
    </source>
</evidence>
<dbReference type="NCBIfam" id="TIGR02135">
    <property type="entry name" value="phoU_full"/>
    <property type="match status" value="1"/>
</dbReference>
<organism evidence="10 11">
    <name type="scientific">Rhodospirillum rubrum (strain ATCC 11170 / ATH 1.1.1 / DSM 467 / LMG 4362 / NCIMB 8255 / S1)</name>
    <dbReference type="NCBI Taxonomy" id="269796"/>
    <lineage>
        <taxon>Bacteria</taxon>
        <taxon>Pseudomonadati</taxon>
        <taxon>Pseudomonadota</taxon>
        <taxon>Alphaproteobacteria</taxon>
        <taxon>Rhodospirillales</taxon>
        <taxon>Rhodospirillaceae</taxon>
        <taxon>Rhodospirillum</taxon>
    </lineage>
</organism>
<gene>
    <name evidence="10" type="ordered locus">Rru_A0602</name>
</gene>
<dbReference type="PANTHER" id="PTHR42930">
    <property type="entry name" value="PHOSPHATE-SPECIFIC TRANSPORT SYSTEM ACCESSORY PROTEIN PHOU"/>
    <property type="match status" value="1"/>
</dbReference>
<dbReference type="GO" id="GO:0045936">
    <property type="term" value="P:negative regulation of phosphate metabolic process"/>
    <property type="evidence" value="ECO:0007669"/>
    <property type="project" value="InterPro"/>
</dbReference>
<sequence length="243" mass="27004">MSTEHTVRSFDEELKTLVKTVLRMGGLAEAQLANAVQALVRRDSDLAGRVVSGDGRIDAIEQEINDFAIRMLALRQPMADDLRGIVGALKISSDLERIGDYASNVGKRTLVLNQLAPVKPVTTIPTMARLVQDMVKDTLDAYVERDLDKAVMAWSRDDEVDELYTSLFRELVTYMMEDPRTITACTHLMFIAKNIERIGDHATNIAETVHYLVSGNPLRAARPKGSGQGEFGDTLDDIQELNR</sequence>
<feature type="domain" description="PhoU" evidence="9">
    <location>
        <begin position="21"/>
        <end position="108"/>
    </location>
</feature>
<comment type="subcellular location">
    <subcellularLocation>
        <location evidence="1 8">Cytoplasm</location>
    </subcellularLocation>
</comment>
<dbReference type="GO" id="GO:0030643">
    <property type="term" value="P:intracellular phosphate ion homeostasis"/>
    <property type="evidence" value="ECO:0007669"/>
    <property type="project" value="InterPro"/>
</dbReference>
<evidence type="ECO:0000313" key="10">
    <source>
        <dbReference type="EMBL" id="ABC21406.1"/>
    </source>
</evidence>
<dbReference type="GO" id="GO:0005737">
    <property type="term" value="C:cytoplasm"/>
    <property type="evidence" value="ECO:0007669"/>
    <property type="project" value="UniProtKB-SubCell"/>
</dbReference>
<evidence type="ECO:0000256" key="1">
    <source>
        <dbReference type="ARBA" id="ARBA00004496"/>
    </source>
</evidence>
<dbReference type="eggNOG" id="COG0704">
    <property type="taxonomic scope" value="Bacteria"/>
</dbReference>
<name>Q2RWT9_RHORT</name>
<comment type="similarity">
    <text evidence="2 8">Belongs to the PhoU family.</text>
</comment>
<keyword evidence="4 8" id="KW-0813">Transport</keyword>
<dbReference type="Gene3D" id="1.20.58.220">
    <property type="entry name" value="Phosphate transport system protein phou homolog 2, domain 2"/>
    <property type="match status" value="1"/>
</dbReference>
<dbReference type="EMBL" id="CP000230">
    <property type="protein sequence ID" value="ABC21406.1"/>
    <property type="molecule type" value="Genomic_DNA"/>
</dbReference>
<comment type="subunit">
    <text evidence="3 8">Homodimer.</text>
</comment>
<keyword evidence="5 8" id="KW-0963">Cytoplasm</keyword>
<dbReference type="InterPro" id="IPR028366">
    <property type="entry name" value="PhoU"/>
</dbReference>
<dbReference type="KEGG" id="rru:Rru_A0602"/>
<evidence type="ECO:0000256" key="3">
    <source>
        <dbReference type="ARBA" id="ARBA00011738"/>
    </source>
</evidence>
<dbReference type="GO" id="GO:0006817">
    <property type="term" value="P:phosphate ion transport"/>
    <property type="evidence" value="ECO:0007669"/>
    <property type="project" value="UniProtKB-KW"/>
</dbReference>
<comment type="function">
    <text evidence="7 8">Plays a role in the regulation of phosphate uptake.</text>
</comment>
<evidence type="ECO:0000256" key="7">
    <source>
        <dbReference type="ARBA" id="ARBA00056181"/>
    </source>
</evidence>
<dbReference type="PANTHER" id="PTHR42930:SF3">
    <property type="entry name" value="PHOSPHATE-SPECIFIC TRANSPORT SYSTEM ACCESSORY PROTEIN PHOU"/>
    <property type="match status" value="1"/>
</dbReference>
<accession>Q2RWT9</accession>
<dbReference type="InterPro" id="IPR026022">
    <property type="entry name" value="PhoU_dom"/>
</dbReference>
<dbReference type="Proteomes" id="UP000001929">
    <property type="component" value="Chromosome"/>
</dbReference>
<dbReference type="AlphaFoldDB" id="Q2RWT9"/>
<keyword evidence="11" id="KW-1185">Reference proteome</keyword>